<evidence type="ECO:0000256" key="1">
    <source>
        <dbReference type="ARBA" id="ARBA00022529"/>
    </source>
</evidence>
<dbReference type="Proteomes" id="UP000258927">
    <property type="component" value="Chromosome"/>
</dbReference>
<evidence type="ECO:0000256" key="2">
    <source>
        <dbReference type="ARBA" id="ARBA00022638"/>
    </source>
</evidence>
<evidence type="ECO:0000256" key="4">
    <source>
        <dbReference type="SAM" id="MobiDB-lite"/>
    </source>
</evidence>
<accession>A0A2R4ME06</accession>
<dbReference type="GO" id="GO:0003796">
    <property type="term" value="F:lysozyme activity"/>
    <property type="evidence" value="ECO:0007669"/>
    <property type="project" value="UniProtKB-EC"/>
</dbReference>
<dbReference type="GO" id="GO:0042742">
    <property type="term" value="P:defense response to bacterium"/>
    <property type="evidence" value="ECO:0007669"/>
    <property type="project" value="UniProtKB-KW"/>
</dbReference>
<evidence type="ECO:0000256" key="3">
    <source>
        <dbReference type="RuleBase" id="RU003788"/>
    </source>
</evidence>
<dbReference type="EMBL" id="CP021330">
    <property type="protein sequence ID" value="AVX04240.1"/>
    <property type="molecule type" value="Genomic_DNA"/>
</dbReference>
<evidence type="ECO:0000313" key="6">
    <source>
        <dbReference type="Proteomes" id="UP000258927"/>
    </source>
</evidence>
<dbReference type="GO" id="GO:0009253">
    <property type="term" value="P:peptidoglycan catabolic process"/>
    <property type="evidence" value="ECO:0007669"/>
    <property type="project" value="InterPro"/>
</dbReference>
<gene>
    <name evidence="5" type="ORF">MXMO3_01714</name>
</gene>
<feature type="compositionally biased region" description="Basic and acidic residues" evidence="4">
    <location>
        <begin position="1"/>
        <end position="10"/>
    </location>
</feature>
<reference evidence="5 6" key="1">
    <citation type="submission" date="2017-05" db="EMBL/GenBank/DDBJ databases">
        <title>Genome Analysis of Maritalea myrionectae HL2708#5.</title>
        <authorList>
            <consortium name="Cotde Inc.-PKNU"/>
            <person name="Jang D."/>
            <person name="Oh H.-M."/>
        </authorList>
    </citation>
    <scope>NUCLEOTIDE SEQUENCE [LARGE SCALE GENOMIC DNA]</scope>
    <source>
        <strain evidence="5 6">HL2708#5</strain>
    </source>
</reference>
<protein>
    <recommendedName>
        <fullName evidence="3">Lysozyme</fullName>
        <ecNumber evidence="3">3.2.1.17</ecNumber>
    </recommendedName>
</protein>
<sequence length="884" mass="97097">MAKLPTKENLSRPGSFRTGTTISSADTSAIGRGIESLGASLGVVAEDIQRKQNAIDISRAEAIYTEQSLALQNEFERDGDYSTFDKRAPEKSSKIVETAADVIRDPQMRERWRLSQQPKVARLNDSIFDMGNALQEQAGLVAFNDALETNRRIYVDPDTNEQQKNQALADMEASIEVGLGSGLLTPAQAQRTRQEFINNSQFSRGLLAVKQNPDVVAAGNDSASILRSFEGFRPKPYWDVNAYRVGYGSDTVTRPDGTVEKVRPGMVITRADAERDLQRRIGEFQSVVIGQIGQDKWNSFSPNIQAALTSVSYNYGSLPDRIIDEVESGDPQSIASAVAGLAGDNEGVNRNRRMREARIIQGDINPAWYESLSPEQRQQIDATAQKTFADRQAADVAAIRAEQTRRSEALGLGILTGEVVAESQILNDEFLDDGKKATLLRSFRSENQDQLAAMGYIEGLHAGSAPRLNPLDSDQKKLGNNAYERLEGQLVSEEASREQIDALSASFFDNSGIVPDRTQNRLLNDVSSGNPQQVLQGAQLASRLFQIDPFALRQNAQGDKIAATATAYDFYTQDMGLPVEAAAQKIIALNDPEKQAKREQFLKSDDAKEFLKKNSKPGSILKNIGQGGVPVVGNLIGMGAAQLGFNPLQEAAITGEYKELLKEAYVEAQGDGDLAKKFAADRFNRLYGPTEMDASGDMSIVRLPPEKTYPVGADGTHQYIRQQAADALSEELGAVIEPGDVFLQPYDGTEKSLELGQAPLYKVLYRANSSDVVQEFNFPFSADPRAEIDAVQEEQADQIETSRERSDDVRTGIEEENRIKDAVAKAKEGGANPGEVREMALEEIRKINEDRQKRNEQQQTDDPLLNESNFMSQMGRDMGIMGGN</sequence>
<feature type="compositionally biased region" description="Basic and acidic residues" evidence="4">
    <location>
        <begin position="844"/>
        <end position="856"/>
    </location>
</feature>
<dbReference type="GO" id="GO:0031640">
    <property type="term" value="P:killing of cells of another organism"/>
    <property type="evidence" value="ECO:0007669"/>
    <property type="project" value="UniProtKB-KW"/>
</dbReference>
<dbReference type="RefSeq" id="WP_117395584.1">
    <property type="nucleotide sequence ID" value="NZ_CP021330.1"/>
</dbReference>
<comment type="similarity">
    <text evidence="3">Belongs to the glycosyl hydrolase 24 family.</text>
</comment>
<keyword evidence="3" id="KW-0326">Glycosidase</keyword>
<dbReference type="GO" id="GO:0016998">
    <property type="term" value="P:cell wall macromolecule catabolic process"/>
    <property type="evidence" value="ECO:0007669"/>
    <property type="project" value="InterPro"/>
</dbReference>
<dbReference type="InterPro" id="IPR023347">
    <property type="entry name" value="Lysozyme_dom_sf"/>
</dbReference>
<dbReference type="AlphaFoldDB" id="A0A2R4ME06"/>
<feature type="compositionally biased region" description="Polar residues" evidence="4">
    <location>
        <begin position="857"/>
        <end position="869"/>
    </location>
</feature>
<organism evidence="5 6">
    <name type="scientific">Maritalea myrionectae</name>
    <dbReference type="NCBI Taxonomy" id="454601"/>
    <lineage>
        <taxon>Bacteria</taxon>
        <taxon>Pseudomonadati</taxon>
        <taxon>Pseudomonadota</taxon>
        <taxon>Alphaproteobacteria</taxon>
        <taxon>Hyphomicrobiales</taxon>
        <taxon>Devosiaceae</taxon>
        <taxon>Maritalea</taxon>
    </lineage>
</organism>
<feature type="region of interest" description="Disordered" evidence="4">
    <location>
        <begin position="844"/>
        <end position="869"/>
    </location>
</feature>
<dbReference type="Gene3D" id="1.10.530.40">
    <property type="match status" value="1"/>
</dbReference>
<name>A0A2R4ME06_9HYPH</name>
<dbReference type="Pfam" id="PF00959">
    <property type="entry name" value="Phage_lysozyme"/>
    <property type="match status" value="1"/>
</dbReference>
<keyword evidence="1 3" id="KW-0929">Antimicrobial</keyword>
<comment type="catalytic activity">
    <reaction evidence="3">
        <text>Hydrolysis of (1-&gt;4)-beta-linkages between N-acetylmuramic acid and N-acetyl-D-glucosamine residues in a peptidoglycan and between N-acetyl-D-glucosamine residues in chitodextrins.</text>
        <dbReference type="EC" id="3.2.1.17"/>
    </reaction>
</comment>
<dbReference type="InterPro" id="IPR002196">
    <property type="entry name" value="Glyco_hydro_24"/>
</dbReference>
<evidence type="ECO:0000313" key="5">
    <source>
        <dbReference type="EMBL" id="AVX04240.1"/>
    </source>
</evidence>
<feature type="region of interest" description="Disordered" evidence="4">
    <location>
        <begin position="1"/>
        <end position="23"/>
    </location>
</feature>
<proteinExistence type="inferred from homology"/>
<dbReference type="KEGG" id="mmyr:MXMO3_01714"/>
<dbReference type="EC" id="3.2.1.17" evidence="3"/>
<keyword evidence="2 3" id="KW-0081">Bacteriolytic enzyme</keyword>
<keyword evidence="3" id="KW-0378">Hydrolase</keyword>
<dbReference type="InterPro" id="IPR023346">
    <property type="entry name" value="Lysozyme-like_dom_sf"/>
</dbReference>
<keyword evidence="6" id="KW-1185">Reference proteome</keyword>
<dbReference type="SUPFAM" id="SSF53955">
    <property type="entry name" value="Lysozyme-like"/>
    <property type="match status" value="1"/>
</dbReference>